<dbReference type="AlphaFoldDB" id="A0A428NM62"/>
<proteinExistence type="predicted"/>
<feature type="region of interest" description="Disordered" evidence="1">
    <location>
        <begin position="66"/>
        <end position="98"/>
    </location>
</feature>
<reference evidence="2 3" key="1">
    <citation type="submission" date="2017-06" db="EMBL/GenBank/DDBJ databases">
        <title>Comparative genomic analysis of Ambrosia Fusariam Clade fungi.</title>
        <authorList>
            <person name="Stajich J.E."/>
            <person name="Carrillo J."/>
            <person name="Kijimoto T."/>
            <person name="Eskalen A."/>
            <person name="O'Donnell K."/>
            <person name="Kasson M."/>
        </authorList>
    </citation>
    <scope>NUCLEOTIDE SEQUENCE [LARGE SCALE GENOMIC DNA]</scope>
    <source>
        <strain evidence="2 3">NRRL62584</strain>
    </source>
</reference>
<dbReference type="OrthoDB" id="2157530at2759"/>
<keyword evidence="3" id="KW-1185">Reference proteome</keyword>
<evidence type="ECO:0000313" key="3">
    <source>
        <dbReference type="Proteomes" id="UP000288168"/>
    </source>
</evidence>
<dbReference type="EMBL" id="NKCI01000394">
    <property type="protein sequence ID" value="RSL41873.1"/>
    <property type="molecule type" value="Genomic_DNA"/>
</dbReference>
<name>A0A428NM62_9HYPO</name>
<organism evidence="2 3">
    <name type="scientific">Fusarium duplospermum</name>
    <dbReference type="NCBI Taxonomy" id="1325734"/>
    <lineage>
        <taxon>Eukaryota</taxon>
        <taxon>Fungi</taxon>
        <taxon>Dikarya</taxon>
        <taxon>Ascomycota</taxon>
        <taxon>Pezizomycotina</taxon>
        <taxon>Sordariomycetes</taxon>
        <taxon>Hypocreomycetidae</taxon>
        <taxon>Hypocreales</taxon>
        <taxon>Nectriaceae</taxon>
        <taxon>Fusarium</taxon>
        <taxon>Fusarium solani species complex</taxon>
    </lineage>
</organism>
<evidence type="ECO:0008006" key="4">
    <source>
        <dbReference type="Google" id="ProtNLM"/>
    </source>
</evidence>
<dbReference type="Proteomes" id="UP000288168">
    <property type="component" value="Unassembled WGS sequence"/>
</dbReference>
<sequence length="169" mass="19289">MSRWHASWCDSPRVIVEKDLPSCKACGAVPDLESLAAAQRNVSTFPPIPTDEPVGNFGLHWPPDVPYERHRTVPHDDEGQPGEHKQGDNQFKPFKPSPIYTRRLAPNEIRLLRLDRAATASYPLHVNVEIHDQRQCPIYETVSYTWGGEDNDNSKSRPIFVGLYWDILF</sequence>
<dbReference type="STRING" id="1325734.A0A428NM62"/>
<evidence type="ECO:0000313" key="2">
    <source>
        <dbReference type="EMBL" id="RSL41873.1"/>
    </source>
</evidence>
<comment type="caution">
    <text evidence="2">The sequence shown here is derived from an EMBL/GenBank/DDBJ whole genome shotgun (WGS) entry which is preliminary data.</text>
</comment>
<accession>A0A428NM62</accession>
<feature type="compositionally biased region" description="Basic and acidic residues" evidence="1">
    <location>
        <begin position="66"/>
        <end position="87"/>
    </location>
</feature>
<protein>
    <recommendedName>
        <fullName evidence="4">Heterokaryon incompatibility domain-containing protein</fullName>
    </recommendedName>
</protein>
<evidence type="ECO:0000256" key="1">
    <source>
        <dbReference type="SAM" id="MobiDB-lite"/>
    </source>
</evidence>
<gene>
    <name evidence="2" type="ORF">CEP54_015684</name>
</gene>